<dbReference type="AlphaFoldDB" id="A0A919YMX2"/>
<dbReference type="NCBIfam" id="NF047773">
    <property type="entry name" value="phas_rel_Lepto"/>
    <property type="match status" value="1"/>
</dbReference>
<gene>
    <name evidence="1" type="ORF">J40TS1_30590</name>
</gene>
<accession>A0A919YMX2</accession>
<evidence type="ECO:0000313" key="2">
    <source>
        <dbReference type="Proteomes" id="UP000683139"/>
    </source>
</evidence>
<evidence type="ECO:0000313" key="1">
    <source>
        <dbReference type="EMBL" id="GIP17417.1"/>
    </source>
</evidence>
<proteinExistence type="predicted"/>
<reference evidence="1" key="1">
    <citation type="submission" date="2021-03" db="EMBL/GenBank/DDBJ databases">
        <title>Antimicrobial resistance genes in bacteria isolated from Japanese honey, and their potential for conferring macrolide and lincosamide resistance in the American foulbrood pathogen Paenibacillus larvae.</title>
        <authorList>
            <person name="Okamoto M."/>
            <person name="Kumagai M."/>
            <person name="Kanamori H."/>
            <person name="Takamatsu D."/>
        </authorList>
    </citation>
    <scope>NUCLEOTIDE SEQUENCE</scope>
    <source>
        <strain evidence="1">J40TS1</strain>
    </source>
</reference>
<sequence length="100" mass="11233">MKDTIGKAVSLAFGLAALGKEQVEKVVEELVKKGEMTKDESKAWIDAVVTKGKETEALVERTAKERFSEFLKEQGLATKEEVELLKQRVEALEQAHHQQH</sequence>
<dbReference type="EMBL" id="BOSE01000005">
    <property type="protein sequence ID" value="GIP17417.1"/>
    <property type="molecule type" value="Genomic_DNA"/>
</dbReference>
<protein>
    <submittedName>
        <fullName evidence="1">ATP synthase subunit B</fullName>
    </submittedName>
</protein>
<comment type="caution">
    <text evidence="1">The sequence shown here is derived from an EMBL/GenBank/DDBJ whole genome shotgun (WGS) entry which is preliminary data.</text>
</comment>
<dbReference type="Proteomes" id="UP000683139">
    <property type="component" value="Unassembled WGS sequence"/>
</dbReference>
<keyword evidence="2" id="KW-1185">Reference proteome</keyword>
<name>A0A919YMX2_9BACL</name>
<organism evidence="1 2">
    <name type="scientific">Paenibacillus montaniterrae</name>
    <dbReference type="NCBI Taxonomy" id="429341"/>
    <lineage>
        <taxon>Bacteria</taxon>
        <taxon>Bacillati</taxon>
        <taxon>Bacillota</taxon>
        <taxon>Bacilli</taxon>
        <taxon>Bacillales</taxon>
        <taxon>Paenibacillaceae</taxon>
        <taxon>Paenibacillus</taxon>
    </lineage>
</organism>
<dbReference type="RefSeq" id="WP_213516696.1">
    <property type="nucleotide sequence ID" value="NZ_BOSE01000005.1"/>
</dbReference>